<dbReference type="GO" id="GO:0006450">
    <property type="term" value="P:regulation of translational fidelity"/>
    <property type="evidence" value="ECO:0007669"/>
    <property type="project" value="InterPro"/>
</dbReference>
<dbReference type="SUPFAM" id="SSF141000">
    <property type="entry name" value="Glu-tRNAGln amidotransferase C subunit"/>
    <property type="match status" value="1"/>
</dbReference>
<dbReference type="InterPro" id="IPR003837">
    <property type="entry name" value="GatC"/>
</dbReference>
<dbReference type="AlphaFoldDB" id="X0Y076"/>
<name>X0Y076_9ZZZZ</name>
<feature type="non-terminal residue" evidence="1">
    <location>
        <position position="1"/>
    </location>
</feature>
<dbReference type="NCBIfam" id="TIGR00135">
    <property type="entry name" value="gatC"/>
    <property type="match status" value="1"/>
</dbReference>
<dbReference type="Pfam" id="PF02686">
    <property type="entry name" value="GatC"/>
    <property type="match status" value="1"/>
</dbReference>
<reference evidence="1" key="1">
    <citation type="journal article" date="2014" name="Front. Microbiol.">
        <title>High frequency of phylogenetically diverse reductive dehalogenase-homologous genes in deep subseafloor sedimentary metagenomes.</title>
        <authorList>
            <person name="Kawai M."/>
            <person name="Futagami T."/>
            <person name="Toyoda A."/>
            <person name="Takaki Y."/>
            <person name="Nishi S."/>
            <person name="Hori S."/>
            <person name="Arai W."/>
            <person name="Tsubouchi T."/>
            <person name="Morono Y."/>
            <person name="Uchiyama I."/>
            <person name="Ito T."/>
            <person name="Fujiyama A."/>
            <person name="Inagaki F."/>
            <person name="Takami H."/>
        </authorList>
    </citation>
    <scope>NUCLEOTIDE SEQUENCE</scope>
    <source>
        <strain evidence="1">Expedition CK06-06</strain>
    </source>
</reference>
<sequence>IEKLKQLKVDKVEPMSHVLPLKNVFREDKVGPSLPQEQVLANAPSVKGNSFSVPRVIE</sequence>
<dbReference type="EMBL" id="BARS01055809">
    <property type="protein sequence ID" value="GAG49159.1"/>
    <property type="molecule type" value="Genomic_DNA"/>
</dbReference>
<comment type="caution">
    <text evidence="1">The sequence shown here is derived from an EMBL/GenBank/DDBJ whole genome shotgun (WGS) entry which is preliminary data.</text>
</comment>
<organism evidence="1">
    <name type="scientific">marine sediment metagenome</name>
    <dbReference type="NCBI Taxonomy" id="412755"/>
    <lineage>
        <taxon>unclassified sequences</taxon>
        <taxon>metagenomes</taxon>
        <taxon>ecological metagenomes</taxon>
    </lineage>
</organism>
<proteinExistence type="predicted"/>
<dbReference type="InterPro" id="IPR036113">
    <property type="entry name" value="Asp/Glu-ADT_sf_sub_c"/>
</dbReference>
<evidence type="ECO:0000313" key="1">
    <source>
        <dbReference type="EMBL" id="GAG49159.1"/>
    </source>
</evidence>
<gene>
    <name evidence="1" type="ORF">S01H1_82338</name>
</gene>
<accession>X0Y076</accession>
<protein>
    <submittedName>
        <fullName evidence="1">Uncharacterized protein</fullName>
    </submittedName>
</protein>